<name>A0A1I2JDP8_9ACTN</name>
<evidence type="ECO:0000313" key="2">
    <source>
        <dbReference type="EMBL" id="SFF52982.1"/>
    </source>
</evidence>
<evidence type="ECO:0000259" key="1">
    <source>
        <dbReference type="Pfam" id="PF04167"/>
    </source>
</evidence>
<reference evidence="2 3" key="1">
    <citation type="submission" date="2016-10" db="EMBL/GenBank/DDBJ databases">
        <authorList>
            <person name="de Groot N.N."/>
        </authorList>
    </citation>
    <scope>NUCLEOTIDE SEQUENCE [LARGE SCALE GENOMIC DNA]</scope>
    <source>
        <strain evidence="2 3">DSM 43019</strain>
    </source>
</reference>
<dbReference type="EMBL" id="FONV01000012">
    <property type="protein sequence ID" value="SFF52982.1"/>
    <property type="molecule type" value="Genomic_DNA"/>
</dbReference>
<sequence length="171" mass="19639">MPSEMVRVIYTKYDGSAHRDYPARRLAEDDLGIWVGVTRGTASVYHGRPSVEQIPFVLLIPHHAWWTGMFNPPPRTSEVYCDITTPARWEGDTVHIIDLDLDAVRRRETGLVELRDEDEFAEHRVEFGYPDDLVEHAFAASRHLMTALGDGTEPFASHYRKHLLEVTPRED</sequence>
<dbReference type="InterPro" id="IPR007295">
    <property type="entry name" value="DUF402"/>
</dbReference>
<dbReference type="Gene3D" id="2.40.380.10">
    <property type="entry name" value="FomD-like"/>
    <property type="match status" value="1"/>
</dbReference>
<accession>A0A1I2JDP8</accession>
<dbReference type="InterPro" id="IPR035930">
    <property type="entry name" value="FomD-like_sf"/>
</dbReference>
<protein>
    <recommendedName>
        <fullName evidence="1">DUF402 domain-containing protein</fullName>
    </recommendedName>
</protein>
<dbReference type="OrthoDB" id="3531052at2"/>
<proteinExistence type="predicted"/>
<dbReference type="Proteomes" id="UP000199645">
    <property type="component" value="Unassembled WGS sequence"/>
</dbReference>
<dbReference type="SUPFAM" id="SSF159234">
    <property type="entry name" value="FomD-like"/>
    <property type="match status" value="1"/>
</dbReference>
<gene>
    <name evidence="2" type="ORF">SAMN05421541_112197</name>
</gene>
<dbReference type="RefSeq" id="WP_093619531.1">
    <property type="nucleotide sequence ID" value="NZ_BOMT01000067.1"/>
</dbReference>
<dbReference type="STRING" id="35752.SAMN05421541_112197"/>
<evidence type="ECO:0000313" key="3">
    <source>
        <dbReference type="Proteomes" id="UP000199645"/>
    </source>
</evidence>
<feature type="domain" description="DUF402" evidence="1">
    <location>
        <begin position="14"/>
        <end position="149"/>
    </location>
</feature>
<keyword evidence="3" id="KW-1185">Reference proteome</keyword>
<dbReference type="Pfam" id="PF04167">
    <property type="entry name" value="DUF402"/>
    <property type="match status" value="1"/>
</dbReference>
<dbReference type="AlphaFoldDB" id="A0A1I2JDP8"/>
<organism evidence="2 3">
    <name type="scientific">Actinoplanes philippinensis</name>
    <dbReference type="NCBI Taxonomy" id="35752"/>
    <lineage>
        <taxon>Bacteria</taxon>
        <taxon>Bacillati</taxon>
        <taxon>Actinomycetota</taxon>
        <taxon>Actinomycetes</taxon>
        <taxon>Micromonosporales</taxon>
        <taxon>Micromonosporaceae</taxon>
        <taxon>Actinoplanes</taxon>
    </lineage>
</organism>